<dbReference type="CDD" id="cd05684">
    <property type="entry name" value="S1_DHX8_helicase"/>
    <property type="match status" value="1"/>
</dbReference>
<proteinExistence type="predicted"/>
<dbReference type="Proteomes" id="UP000315295">
    <property type="component" value="Unassembled WGS sequence"/>
</dbReference>
<dbReference type="SMART" id="SM00316">
    <property type="entry name" value="S1"/>
    <property type="match status" value="1"/>
</dbReference>
<name>A0A540NIB9_MALBA</name>
<dbReference type="InterPro" id="IPR012340">
    <property type="entry name" value="NA-bd_OB-fold"/>
</dbReference>
<dbReference type="Gene3D" id="2.40.50.140">
    <property type="entry name" value="Nucleic acid-binding proteins"/>
    <property type="match status" value="1"/>
</dbReference>
<dbReference type="GO" id="GO:0071013">
    <property type="term" value="C:catalytic step 2 spliceosome"/>
    <property type="evidence" value="ECO:0007669"/>
    <property type="project" value="TreeGrafter"/>
</dbReference>
<dbReference type="InterPro" id="IPR027417">
    <property type="entry name" value="P-loop_NTPase"/>
</dbReference>
<dbReference type="PANTHER" id="PTHR18934">
    <property type="entry name" value="ATP-DEPENDENT RNA HELICASE"/>
    <property type="match status" value="1"/>
</dbReference>
<evidence type="ECO:0000259" key="4">
    <source>
        <dbReference type="PROSITE" id="PS50126"/>
    </source>
</evidence>
<dbReference type="GO" id="GO:0003723">
    <property type="term" value="F:RNA binding"/>
    <property type="evidence" value="ECO:0007669"/>
    <property type="project" value="TreeGrafter"/>
</dbReference>
<dbReference type="Pfam" id="PF00575">
    <property type="entry name" value="S1"/>
    <property type="match status" value="1"/>
</dbReference>
<dbReference type="Gene3D" id="3.40.50.300">
    <property type="entry name" value="P-loop containing nucleotide triphosphate hydrolases"/>
    <property type="match status" value="1"/>
</dbReference>
<reference evidence="5 6" key="1">
    <citation type="journal article" date="2019" name="G3 (Bethesda)">
        <title>Sequencing of a Wild Apple (Malus baccata) Genome Unravels the Differences Between Cultivated and Wild Apple Species Regarding Disease Resistance and Cold Tolerance.</title>
        <authorList>
            <person name="Chen X."/>
        </authorList>
    </citation>
    <scope>NUCLEOTIDE SEQUENCE [LARGE SCALE GENOMIC DNA]</scope>
    <source>
        <strain evidence="6">cv. Shandingzi</strain>
        <tissue evidence="5">Leaves</tissue>
    </source>
</reference>
<dbReference type="PANTHER" id="PTHR18934:SF85">
    <property type="entry name" value="ATP-DEPENDENT RNA HELICASE DHX8"/>
    <property type="match status" value="1"/>
</dbReference>
<dbReference type="STRING" id="106549.A0A540NIB9"/>
<dbReference type="PROSITE" id="PS50126">
    <property type="entry name" value="S1"/>
    <property type="match status" value="1"/>
</dbReference>
<feature type="domain" description="S1 motif" evidence="4">
    <location>
        <begin position="133"/>
        <end position="202"/>
    </location>
</feature>
<dbReference type="SUPFAM" id="SSF52540">
    <property type="entry name" value="P-loop containing nucleoside triphosphate hydrolases"/>
    <property type="match status" value="1"/>
</dbReference>
<sequence length="517" mass="57944">MAAAAAVADRWKNLEYLSLVSNVFSELETHLSLGDKVVAEFVIDMGLKYQTADEFDAKLKENGVNLPDYTGRALLTAIHTILPPKPKAEKVSKKQSGSDCKNATKVMALDLNDKRGDRDQQNEQRFSDEPEFYRVYKGRVSRVMGSGCFVRLSGFRGKEGLVHVSQIANRRISNAKNVVRRDEEVYVKVISISGQKLSLSIRDVDQHTGKDLVPLKRKRSEEDDTPSTNPQGPRDGHGSRTDLSGIRIMDEDDAVPSRRRALKRMSSLERWEAKQLIAAGVLSATEHPMYDEETDGMLYQEEGAEEQTEIDNNEDLPQFLLGEGGYFGEMSPVRIVENPEGSLRRAAALQSALIKERREVHDQQQRALLDSIPKDLNCPWEDPMPENGERHLAQEMPKWKKEAYGKTISFGQRSNLSIQEQRQSLPIYKLKEKLIQAVIENQVLIVIGETGCGKTTQVTQYLAEAGYTTKGRIGCTQPRRVAAMSVAKRSLVLGWGRKLAIPFVSRIALDQKQSSST</sequence>
<dbReference type="EMBL" id="VIEB01000037">
    <property type="protein sequence ID" value="TQE10781.1"/>
    <property type="molecule type" value="Genomic_DNA"/>
</dbReference>
<feature type="region of interest" description="Disordered" evidence="3">
    <location>
        <begin position="210"/>
        <end position="255"/>
    </location>
</feature>
<dbReference type="GO" id="GO:0003724">
    <property type="term" value="F:RNA helicase activity"/>
    <property type="evidence" value="ECO:0007669"/>
    <property type="project" value="UniProtKB-EC"/>
</dbReference>
<evidence type="ECO:0000256" key="2">
    <source>
        <dbReference type="ARBA" id="ARBA00047984"/>
    </source>
</evidence>
<keyword evidence="6" id="KW-1185">Reference proteome</keyword>
<dbReference type="AlphaFoldDB" id="A0A540NIB9"/>
<protein>
    <recommendedName>
        <fullName evidence="1">RNA helicase</fullName>
        <ecNumber evidence="1">3.6.4.13</ecNumber>
    </recommendedName>
</protein>
<gene>
    <name evidence="5" type="ORF">C1H46_003684</name>
</gene>
<dbReference type="GO" id="GO:0000390">
    <property type="term" value="P:spliceosomal complex disassembly"/>
    <property type="evidence" value="ECO:0007669"/>
    <property type="project" value="TreeGrafter"/>
</dbReference>
<evidence type="ECO:0000313" key="6">
    <source>
        <dbReference type="Proteomes" id="UP000315295"/>
    </source>
</evidence>
<dbReference type="FunFam" id="2.40.50.140:FF:000061">
    <property type="entry name" value="ATP-dependent RNA helicase DHX8"/>
    <property type="match status" value="1"/>
</dbReference>
<evidence type="ECO:0000313" key="5">
    <source>
        <dbReference type="EMBL" id="TQE10781.1"/>
    </source>
</evidence>
<evidence type="ECO:0000256" key="3">
    <source>
        <dbReference type="SAM" id="MobiDB-lite"/>
    </source>
</evidence>
<organism evidence="5 6">
    <name type="scientific">Malus baccata</name>
    <name type="common">Siberian crab apple</name>
    <name type="synonym">Pyrus baccata</name>
    <dbReference type="NCBI Taxonomy" id="106549"/>
    <lineage>
        <taxon>Eukaryota</taxon>
        <taxon>Viridiplantae</taxon>
        <taxon>Streptophyta</taxon>
        <taxon>Embryophyta</taxon>
        <taxon>Tracheophyta</taxon>
        <taxon>Spermatophyta</taxon>
        <taxon>Magnoliopsida</taxon>
        <taxon>eudicotyledons</taxon>
        <taxon>Gunneridae</taxon>
        <taxon>Pentapetalae</taxon>
        <taxon>rosids</taxon>
        <taxon>fabids</taxon>
        <taxon>Rosales</taxon>
        <taxon>Rosaceae</taxon>
        <taxon>Amygdaloideae</taxon>
        <taxon>Maleae</taxon>
        <taxon>Malus</taxon>
    </lineage>
</organism>
<dbReference type="SUPFAM" id="SSF50249">
    <property type="entry name" value="Nucleic acid-binding proteins"/>
    <property type="match status" value="1"/>
</dbReference>
<dbReference type="InterPro" id="IPR049621">
    <property type="entry name" value="S1_DHX8_helicase"/>
</dbReference>
<evidence type="ECO:0000256" key="1">
    <source>
        <dbReference type="ARBA" id="ARBA00012552"/>
    </source>
</evidence>
<comment type="catalytic activity">
    <reaction evidence="2">
        <text>ATP + H2O = ADP + phosphate + H(+)</text>
        <dbReference type="Rhea" id="RHEA:13065"/>
        <dbReference type="ChEBI" id="CHEBI:15377"/>
        <dbReference type="ChEBI" id="CHEBI:15378"/>
        <dbReference type="ChEBI" id="CHEBI:30616"/>
        <dbReference type="ChEBI" id="CHEBI:43474"/>
        <dbReference type="ChEBI" id="CHEBI:456216"/>
        <dbReference type="EC" id="3.6.4.13"/>
    </reaction>
</comment>
<dbReference type="EC" id="3.6.4.13" evidence="1"/>
<comment type="caution">
    <text evidence="5">The sequence shown here is derived from an EMBL/GenBank/DDBJ whole genome shotgun (WGS) entry which is preliminary data.</text>
</comment>
<dbReference type="InterPro" id="IPR003029">
    <property type="entry name" value="S1_domain"/>
</dbReference>
<accession>A0A540NIB9</accession>